<dbReference type="Gene3D" id="2.170.270.10">
    <property type="entry name" value="SET domain"/>
    <property type="match status" value="1"/>
</dbReference>
<keyword evidence="2" id="KW-0949">S-adenosyl-L-methionine</keyword>
<dbReference type="Gene3D" id="1.10.10.1450">
    <property type="match status" value="1"/>
</dbReference>
<dbReference type="InterPro" id="IPR007728">
    <property type="entry name" value="Pre-SET_dom"/>
</dbReference>
<proteinExistence type="predicted"/>
<dbReference type="Pfam" id="PF17906">
    <property type="entry name" value="HTH_48"/>
    <property type="match status" value="1"/>
</dbReference>
<evidence type="ECO:0000256" key="2">
    <source>
        <dbReference type="ARBA" id="ARBA00022691"/>
    </source>
</evidence>
<evidence type="ECO:0000256" key="3">
    <source>
        <dbReference type="ARBA" id="ARBA00022853"/>
    </source>
</evidence>
<dbReference type="GO" id="GO:0008270">
    <property type="term" value="F:zinc ion binding"/>
    <property type="evidence" value="ECO:0007669"/>
    <property type="project" value="InterPro"/>
</dbReference>
<dbReference type="InterPro" id="IPR041426">
    <property type="entry name" value="Mos1_HTH"/>
</dbReference>
<dbReference type="Gene3D" id="1.10.10.10">
    <property type="entry name" value="Winged helix-like DNA-binding domain superfamily/Winged helix DNA-binding domain"/>
    <property type="match status" value="1"/>
</dbReference>
<dbReference type="FunFam" id="3.30.420.10:FF:000083">
    <property type="entry name" value="SET domain and mariner transposase fusion gene"/>
    <property type="match status" value="1"/>
</dbReference>
<dbReference type="Pfam" id="PF01359">
    <property type="entry name" value="Transposase_1"/>
    <property type="match status" value="1"/>
</dbReference>
<reference evidence="5" key="4">
    <citation type="submission" date="2025-09" db="UniProtKB">
        <authorList>
            <consortium name="Ensembl"/>
        </authorList>
    </citation>
    <scope>IDENTIFICATION</scope>
</reference>
<dbReference type="EMBL" id="CABD030019627">
    <property type="status" value="NOT_ANNOTATED_CDS"/>
    <property type="molecule type" value="Genomic_DNA"/>
</dbReference>
<organism evidence="5 6">
    <name type="scientific">Gorilla gorilla gorilla</name>
    <name type="common">Western lowland gorilla</name>
    <dbReference type="NCBI Taxonomy" id="9595"/>
    <lineage>
        <taxon>Eukaryota</taxon>
        <taxon>Metazoa</taxon>
        <taxon>Chordata</taxon>
        <taxon>Craniata</taxon>
        <taxon>Vertebrata</taxon>
        <taxon>Euteleostomi</taxon>
        <taxon>Mammalia</taxon>
        <taxon>Eutheria</taxon>
        <taxon>Euarchontoglires</taxon>
        <taxon>Primates</taxon>
        <taxon>Haplorrhini</taxon>
        <taxon>Catarrhini</taxon>
        <taxon>Hominidae</taxon>
        <taxon>Gorilla</taxon>
    </lineage>
</organism>
<evidence type="ECO:0000313" key="6">
    <source>
        <dbReference type="Proteomes" id="UP000001519"/>
    </source>
</evidence>
<dbReference type="FunFam" id="1.10.10.1450:FF:000001">
    <property type="entry name" value="SETMAR isoform 5"/>
    <property type="match status" value="1"/>
</dbReference>
<dbReference type="Ensembl" id="ENSGGOT00000050412.1">
    <property type="protein sequence ID" value="ENSGGOP00000048426.1"/>
    <property type="gene ID" value="ENSGGOG00000004932.3"/>
</dbReference>
<dbReference type="PROSITE" id="PS50867">
    <property type="entry name" value="PRE_SET"/>
    <property type="match status" value="1"/>
</dbReference>
<evidence type="ECO:0000313" key="5">
    <source>
        <dbReference type="Ensembl" id="ENSGGOP00000048426.1"/>
    </source>
</evidence>
<accession>A0A2I2ZMM4</accession>
<dbReference type="Proteomes" id="UP000001519">
    <property type="component" value="Chromosome 3"/>
</dbReference>
<dbReference type="Pfam" id="PF05033">
    <property type="entry name" value="Pre-SET"/>
    <property type="match status" value="1"/>
</dbReference>
<dbReference type="GO" id="GO:0003676">
    <property type="term" value="F:nucleic acid binding"/>
    <property type="evidence" value="ECO:0007669"/>
    <property type="project" value="InterPro"/>
</dbReference>
<dbReference type="AlphaFoldDB" id="A0A2I2ZMM4"/>
<dbReference type="InterPro" id="IPR001888">
    <property type="entry name" value="Transposase_1"/>
</dbReference>
<dbReference type="GO" id="GO:0005634">
    <property type="term" value="C:nucleus"/>
    <property type="evidence" value="ECO:0007669"/>
    <property type="project" value="InterPro"/>
</dbReference>
<reference evidence="5" key="3">
    <citation type="submission" date="2025-08" db="UniProtKB">
        <authorList>
            <consortium name="Ensembl"/>
        </authorList>
    </citation>
    <scope>IDENTIFICATION</scope>
</reference>
<dbReference type="PANTHER" id="PTHR46060:SF2">
    <property type="entry name" value="HISTONE-LYSINE N-METHYLTRANSFERASE SETMAR"/>
    <property type="match status" value="1"/>
</dbReference>
<dbReference type="InterPro" id="IPR036388">
    <property type="entry name" value="WH-like_DNA-bd_sf"/>
</dbReference>
<keyword evidence="3" id="KW-0156">Chromatin regulator</keyword>
<sequence>MFAEAAKTTRPCGMAEFKEKPEAPTEQLDVACGQENLPVGAWPPGAAPAPFQYTPDHVVGPGADIDPTQITFPGCICVKTLCLPGTCSCLRHGENYDDNSCLRDIGSGGKYAEPVFECNVLCRCSDHCRNRVVQKGLQFHFQVFKTHKKGWGLRTLEFIPKGSSLYCPVEKSNIRCGNEKEPSMCGSAPSVFPSCKRLTLETTKMMLDKKQIRAIFLFEFKMGRKAAETTRNINNAFGPGTANERTVQWWFKKFCKGDESLEDEERSGRPSEVDNDQLRAIIEADPLTTTREVAEELNVNHSTVVRHLKQIGKVKKLDKWVPHELTENQKNRRFEVSSSLILRNHNEPFLDRIVTCDEKWILYDNRRRSAQWLDQEEAPKHFPKPILHPKKVMVTIWWSAAGLIHYSFLNPGETITSEKYAQEIDEMHQKLQRLQLALVNRKGPILLHDNARPHVAQPTLQKLNELGYEVLPHPPYSPDLLPTNYHVFKHLNNFLQGKRFHNQQDAENAFQEFVKSQSTDFYATGINQLISRWQKCVDCNGSYFD</sequence>
<dbReference type="EMBL" id="CABD030019626">
    <property type="status" value="NOT_ANNOTATED_CDS"/>
    <property type="molecule type" value="Genomic_DNA"/>
</dbReference>
<dbReference type="InterPro" id="IPR046341">
    <property type="entry name" value="SET_dom_sf"/>
</dbReference>
<dbReference type="InterPro" id="IPR052709">
    <property type="entry name" value="Transposase-MT_Hybrid"/>
</dbReference>
<protein>
    <submittedName>
        <fullName evidence="5">SET domain and mariner transposase fusion</fullName>
    </submittedName>
</protein>
<feature type="domain" description="Pre-SET" evidence="4">
    <location>
        <begin position="73"/>
        <end position="136"/>
    </location>
</feature>
<keyword evidence="6" id="KW-1185">Reference proteome</keyword>
<dbReference type="GeneTree" id="ENSGT00440000033232"/>
<dbReference type="GO" id="GO:0008757">
    <property type="term" value="F:S-adenosylmethionine-dependent methyltransferase activity"/>
    <property type="evidence" value="ECO:0007669"/>
    <property type="project" value="UniProtKB-ARBA"/>
</dbReference>
<keyword evidence="1" id="KW-0808">Transferase</keyword>
<dbReference type="PANTHER" id="PTHR46060">
    <property type="entry name" value="MARINER MOS1 TRANSPOSASE-LIKE PROTEIN"/>
    <property type="match status" value="1"/>
</dbReference>
<keyword evidence="1" id="KW-0489">Methyltransferase</keyword>
<dbReference type="SMART" id="SM00468">
    <property type="entry name" value="PreSET"/>
    <property type="match status" value="1"/>
</dbReference>
<reference evidence="5 6" key="2">
    <citation type="journal article" date="2012" name="Nature">
        <title>Insights into hominid evolution from the gorilla genome sequence.</title>
        <authorList>
            <person name="Scally A."/>
            <person name="Dutheil J.Y."/>
            <person name="Hillier L.W."/>
            <person name="Jordan G.E."/>
            <person name="Goodhead I."/>
            <person name="Herrero J."/>
            <person name="Hobolth A."/>
            <person name="Lappalainen T."/>
            <person name="Mailund T."/>
            <person name="Marques-Bonet T."/>
            <person name="McCarthy S."/>
            <person name="Montgomery S.H."/>
            <person name="Schwalie P.C."/>
            <person name="Tang Y.A."/>
            <person name="Ward M.C."/>
            <person name="Xue Y."/>
            <person name="Yngvadottir B."/>
            <person name="Alkan C."/>
            <person name="Andersen L.N."/>
            <person name="Ayub Q."/>
            <person name="Ball E.V."/>
            <person name="Beal K."/>
            <person name="Bradley B.J."/>
            <person name="Chen Y."/>
            <person name="Clee C.M."/>
            <person name="Fitzgerald S."/>
            <person name="Graves T.A."/>
            <person name="Gu Y."/>
            <person name="Heath P."/>
            <person name="Heger A."/>
            <person name="Karakoc E."/>
            <person name="Kolb-Kokocinski A."/>
            <person name="Laird G.K."/>
            <person name="Lunter G."/>
            <person name="Meader S."/>
            <person name="Mort M."/>
            <person name="Mullikin J.C."/>
            <person name="Munch K."/>
            <person name="O'Connor T.D."/>
            <person name="Phillips A.D."/>
            <person name="Prado-Martinez J."/>
            <person name="Rogers A.S."/>
            <person name="Sajjadian S."/>
            <person name="Schmidt D."/>
            <person name="Shaw K."/>
            <person name="Simpson J.T."/>
            <person name="Stenson P.D."/>
            <person name="Turner D.J."/>
            <person name="Vigilant L."/>
            <person name="Vilella A.J."/>
            <person name="Whitener W."/>
            <person name="Zhu B."/>
            <person name="Cooper D.N."/>
            <person name="de Jong P."/>
            <person name="Dermitzakis E.T."/>
            <person name="Eichler E.E."/>
            <person name="Flicek P."/>
            <person name="Goldman N."/>
            <person name="Mundy N.I."/>
            <person name="Ning Z."/>
            <person name="Odom D.T."/>
            <person name="Ponting C.P."/>
            <person name="Quail M.A."/>
            <person name="Ryder O.A."/>
            <person name="Searle S.M."/>
            <person name="Warren W.C."/>
            <person name="Wilson R.K."/>
            <person name="Schierup M.H."/>
            <person name="Rogers J."/>
            <person name="Tyler-Smith C."/>
            <person name="Durbin R."/>
        </authorList>
    </citation>
    <scope>NUCLEOTIDE SEQUENCE [LARGE SCALE GENOMIC DNA]</scope>
</reference>
<dbReference type="SUPFAM" id="SSF82199">
    <property type="entry name" value="SET domain"/>
    <property type="match status" value="1"/>
</dbReference>
<gene>
    <name evidence="5" type="primary">LOC101150409</name>
</gene>
<dbReference type="GO" id="GO:0042054">
    <property type="term" value="F:histone methyltransferase activity"/>
    <property type="evidence" value="ECO:0007669"/>
    <property type="project" value="InterPro"/>
</dbReference>
<dbReference type="GO" id="GO:0008170">
    <property type="term" value="F:N-methyltransferase activity"/>
    <property type="evidence" value="ECO:0007669"/>
    <property type="project" value="UniProtKB-ARBA"/>
</dbReference>
<evidence type="ECO:0000256" key="1">
    <source>
        <dbReference type="ARBA" id="ARBA00022603"/>
    </source>
</evidence>
<evidence type="ECO:0000259" key="4">
    <source>
        <dbReference type="PROSITE" id="PS50867"/>
    </source>
</evidence>
<dbReference type="Bgee" id="ENSGGOG00000004932">
    <property type="expression patterns" value="Expressed in heart and 6 other cell types or tissues"/>
</dbReference>
<dbReference type="InterPro" id="IPR036397">
    <property type="entry name" value="RNaseH_sf"/>
</dbReference>
<name>A0A2I2ZMM4_GORGO</name>
<reference evidence="6" key="1">
    <citation type="submission" date="2011-05" db="EMBL/GenBank/DDBJ databases">
        <title>Insights into the evolution of the great apes provided by the gorilla genome.</title>
        <authorList>
            <person name="Scally A."/>
        </authorList>
    </citation>
    <scope>NUCLEOTIDE SEQUENCE [LARGE SCALE GENOMIC DNA]</scope>
</reference>
<dbReference type="GO" id="GO:0032259">
    <property type="term" value="P:methylation"/>
    <property type="evidence" value="ECO:0007669"/>
    <property type="project" value="UniProtKB-KW"/>
</dbReference>
<dbReference type="Gene3D" id="3.30.420.10">
    <property type="entry name" value="Ribonuclease H-like superfamily/Ribonuclease H"/>
    <property type="match status" value="1"/>
</dbReference>